<feature type="compositionally biased region" description="Basic and acidic residues" evidence="1">
    <location>
        <begin position="169"/>
        <end position="189"/>
    </location>
</feature>
<feature type="region of interest" description="Disordered" evidence="1">
    <location>
        <begin position="217"/>
        <end position="259"/>
    </location>
</feature>
<name>A0A7G3B9Y2_LUTLO</name>
<dbReference type="InterPro" id="IPR005162">
    <property type="entry name" value="Retrotrans_gag_dom"/>
</dbReference>
<reference evidence="3" key="1">
    <citation type="journal article" date="2020" name="BMC">
        <title>Leishmania infection induces a limited differential gene expression in the sand fly midgut.</title>
        <authorList>
            <person name="Coutinho-Abreu I.V."/>
            <person name="Serafim T.D."/>
            <person name="Meneses C."/>
            <person name="Kamhawi S."/>
            <person name="Oliveira F."/>
            <person name="Valenzuela J.G."/>
        </authorList>
    </citation>
    <scope>NUCLEOTIDE SEQUENCE</scope>
    <source>
        <strain evidence="3">Jacobina</strain>
        <tissue evidence="3">Midgut</tissue>
    </source>
</reference>
<accession>A0A7G3B9Y2</accession>
<organism evidence="3">
    <name type="scientific">Lutzomyia longipalpis</name>
    <name type="common">Sand fly</name>
    <dbReference type="NCBI Taxonomy" id="7200"/>
    <lineage>
        <taxon>Eukaryota</taxon>
        <taxon>Metazoa</taxon>
        <taxon>Ecdysozoa</taxon>
        <taxon>Arthropoda</taxon>
        <taxon>Hexapoda</taxon>
        <taxon>Insecta</taxon>
        <taxon>Pterygota</taxon>
        <taxon>Neoptera</taxon>
        <taxon>Endopterygota</taxon>
        <taxon>Diptera</taxon>
        <taxon>Nematocera</taxon>
        <taxon>Psychodoidea</taxon>
        <taxon>Psychodidae</taxon>
        <taxon>Lutzomyia</taxon>
        <taxon>Lutzomyia</taxon>
    </lineage>
</organism>
<feature type="region of interest" description="Disordered" evidence="1">
    <location>
        <begin position="165"/>
        <end position="189"/>
    </location>
</feature>
<proteinExistence type="predicted"/>
<feature type="domain" description="Retrotransposon gag" evidence="2">
    <location>
        <begin position="47"/>
        <end position="135"/>
    </location>
</feature>
<evidence type="ECO:0000259" key="2">
    <source>
        <dbReference type="Pfam" id="PF03732"/>
    </source>
</evidence>
<evidence type="ECO:0000256" key="1">
    <source>
        <dbReference type="SAM" id="MobiDB-lite"/>
    </source>
</evidence>
<evidence type="ECO:0000313" key="3">
    <source>
        <dbReference type="EMBL" id="MBC1180636.1"/>
    </source>
</evidence>
<dbReference type="EMBL" id="GITU01011933">
    <property type="protein sequence ID" value="MBC1180636.1"/>
    <property type="molecule type" value="Transcribed_RNA"/>
</dbReference>
<dbReference type="Pfam" id="PF03732">
    <property type="entry name" value="Retrotrans_gag"/>
    <property type="match status" value="1"/>
</dbReference>
<dbReference type="VEuPathDB" id="VectorBase:LLONM1_007234"/>
<dbReference type="AlphaFoldDB" id="A0A7G3B9Y2"/>
<feature type="compositionally biased region" description="Basic and acidic residues" evidence="1">
    <location>
        <begin position="232"/>
        <end position="257"/>
    </location>
</feature>
<sequence length="289" mass="34093">MNAADIAALIPVFGEKGENFIRAEDWIRRVDTLRITHGWTQKITMVYAAMRLRGAAAFWYETAQENLASWIQFKEELMDNFPDAMSKKEVHEILKRKKKKPDEEVELYFHKTVAIGKRAKLEDPVIMEYLIDGLETEAQKTALRSKGNVALKDLLKDMVRVCQSQQNESKMESAKPETENKVKEQVDDRRDFRDERDMYRGRFRKRNWRPRWQHEDYYEEEKTSGNKGNSTEAKEAKETKETEKEKDVKQDKEEQTRKKYVKKCWRCNSESHLAYACKRGGGTTRHQGK</sequence>
<protein>
    <recommendedName>
        <fullName evidence="2">Retrotransposon gag domain-containing protein</fullName>
    </recommendedName>
</protein>